<reference evidence="1" key="1">
    <citation type="journal article" date="2023" name="Mol. Phylogenet. Evol.">
        <title>Genome-scale phylogeny and comparative genomics of the fungal order Sordariales.</title>
        <authorList>
            <person name="Hensen N."/>
            <person name="Bonometti L."/>
            <person name="Westerberg I."/>
            <person name="Brannstrom I.O."/>
            <person name="Guillou S."/>
            <person name="Cros-Aarteil S."/>
            <person name="Calhoun S."/>
            <person name="Haridas S."/>
            <person name="Kuo A."/>
            <person name="Mondo S."/>
            <person name="Pangilinan J."/>
            <person name="Riley R."/>
            <person name="LaButti K."/>
            <person name="Andreopoulos B."/>
            <person name="Lipzen A."/>
            <person name="Chen C."/>
            <person name="Yan M."/>
            <person name="Daum C."/>
            <person name="Ng V."/>
            <person name="Clum A."/>
            <person name="Steindorff A."/>
            <person name="Ohm R.A."/>
            <person name="Martin F."/>
            <person name="Silar P."/>
            <person name="Natvig D.O."/>
            <person name="Lalanne C."/>
            <person name="Gautier V."/>
            <person name="Ament-Velasquez S.L."/>
            <person name="Kruys A."/>
            <person name="Hutchinson M.I."/>
            <person name="Powell A.J."/>
            <person name="Barry K."/>
            <person name="Miller A.N."/>
            <person name="Grigoriev I.V."/>
            <person name="Debuchy R."/>
            <person name="Gladieux P."/>
            <person name="Hiltunen Thoren M."/>
            <person name="Johannesson H."/>
        </authorList>
    </citation>
    <scope>NUCLEOTIDE SEQUENCE</scope>
    <source>
        <strain evidence="1">CBS 958.72</strain>
    </source>
</reference>
<sequence length="208" mass="22702">MYSAQWSGPGCPVARGSPHMYSCHRKHRKIKLKKTPPPPSWTPCCILLRTLLGSNDDDMSGHHAMIQYASQQHCCISTNSCMSVLPALRIGRSSEGPSGFPHLRSPLPGTAGLLKLQEGAVIGEESCRPRLTLVFGRDTANRSVISGHHPTSKNGLVFVGWPSQCYSKSNRRHHRQSQPAPFKRAGRLGGAWLSAANRYVGIAPCNNI</sequence>
<reference evidence="1" key="2">
    <citation type="submission" date="2023-06" db="EMBL/GenBank/DDBJ databases">
        <authorList>
            <consortium name="Lawrence Berkeley National Laboratory"/>
            <person name="Haridas S."/>
            <person name="Hensen N."/>
            <person name="Bonometti L."/>
            <person name="Westerberg I."/>
            <person name="Brannstrom I.O."/>
            <person name="Guillou S."/>
            <person name="Cros-Aarteil S."/>
            <person name="Calhoun S."/>
            <person name="Kuo A."/>
            <person name="Mondo S."/>
            <person name="Pangilinan J."/>
            <person name="Riley R."/>
            <person name="Labutti K."/>
            <person name="Andreopoulos B."/>
            <person name="Lipzen A."/>
            <person name="Chen C."/>
            <person name="Yanf M."/>
            <person name="Daum C."/>
            <person name="Ng V."/>
            <person name="Clum A."/>
            <person name="Steindorff A."/>
            <person name="Ohm R."/>
            <person name="Martin F."/>
            <person name="Silar P."/>
            <person name="Natvig D."/>
            <person name="Lalanne C."/>
            <person name="Gautier V."/>
            <person name="Ament-Velasquez S.L."/>
            <person name="Kruys A."/>
            <person name="Hutchinson M.I."/>
            <person name="Powell A.J."/>
            <person name="Barry K."/>
            <person name="Miller A.N."/>
            <person name="Grigoriev I.V."/>
            <person name="Debuchy R."/>
            <person name="Gladieux P."/>
            <person name="Thoren M.H."/>
            <person name="Johannesson H."/>
        </authorList>
    </citation>
    <scope>NUCLEOTIDE SEQUENCE</scope>
    <source>
        <strain evidence="1">CBS 958.72</strain>
    </source>
</reference>
<proteinExistence type="predicted"/>
<dbReference type="EMBL" id="JAULSN010000002">
    <property type="protein sequence ID" value="KAK3379842.1"/>
    <property type="molecule type" value="Genomic_DNA"/>
</dbReference>
<keyword evidence="2" id="KW-1185">Reference proteome</keyword>
<comment type="caution">
    <text evidence="1">The sequence shown here is derived from an EMBL/GenBank/DDBJ whole genome shotgun (WGS) entry which is preliminary data.</text>
</comment>
<organism evidence="1 2">
    <name type="scientific">Lasiosphaeria ovina</name>
    <dbReference type="NCBI Taxonomy" id="92902"/>
    <lineage>
        <taxon>Eukaryota</taxon>
        <taxon>Fungi</taxon>
        <taxon>Dikarya</taxon>
        <taxon>Ascomycota</taxon>
        <taxon>Pezizomycotina</taxon>
        <taxon>Sordariomycetes</taxon>
        <taxon>Sordariomycetidae</taxon>
        <taxon>Sordariales</taxon>
        <taxon>Lasiosphaeriaceae</taxon>
        <taxon>Lasiosphaeria</taxon>
    </lineage>
</organism>
<evidence type="ECO:0000313" key="1">
    <source>
        <dbReference type="EMBL" id="KAK3379842.1"/>
    </source>
</evidence>
<accession>A0AAE0NE44</accession>
<name>A0AAE0NE44_9PEZI</name>
<evidence type="ECO:0000313" key="2">
    <source>
        <dbReference type="Proteomes" id="UP001287356"/>
    </source>
</evidence>
<gene>
    <name evidence="1" type="ORF">B0T24DRAFT_171452</name>
</gene>
<protein>
    <submittedName>
        <fullName evidence="1">Uncharacterized protein</fullName>
    </submittedName>
</protein>
<dbReference type="Proteomes" id="UP001287356">
    <property type="component" value="Unassembled WGS sequence"/>
</dbReference>
<dbReference type="AlphaFoldDB" id="A0AAE0NE44"/>